<evidence type="ECO:0000313" key="3">
    <source>
        <dbReference type="EMBL" id="VUZ48869.1"/>
    </source>
</evidence>
<keyword evidence="4" id="KW-1185">Reference proteome</keyword>
<feature type="compositionally biased region" description="Polar residues" evidence="1">
    <location>
        <begin position="65"/>
        <end position="90"/>
    </location>
</feature>
<protein>
    <recommendedName>
        <fullName evidence="2">DUF7041 domain-containing protein</fullName>
    </recommendedName>
</protein>
<accession>A0A564YPF4</accession>
<name>A0A564YPF4_HYMDI</name>
<evidence type="ECO:0000259" key="2">
    <source>
        <dbReference type="Pfam" id="PF23055"/>
    </source>
</evidence>
<dbReference type="Pfam" id="PF23055">
    <property type="entry name" value="DUF7041"/>
    <property type="match status" value="1"/>
</dbReference>
<feature type="domain" description="DUF7041" evidence="2">
    <location>
        <begin position="2"/>
        <end position="49"/>
    </location>
</feature>
<feature type="region of interest" description="Disordered" evidence="1">
    <location>
        <begin position="40"/>
        <end position="98"/>
    </location>
</feature>
<organism evidence="3 4">
    <name type="scientific">Hymenolepis diminuta</name>
    <name type="common">Rat tapeworm</name>
    <dbReference type="NCBI Taxonomy" id="6216"/>
    <lineage>
        <taxon>Eukaryota</taxon>
        <taxon>Metazoa</taxon>
        <taxon>Spiralia</taxon>
        <taxon>Lophotrochozoa</taxon>
        <taxon>Platyhelminthes</taxon>
        <taxon>Cestoda</taxon>
        <taxon>Eucestoda</taxon>
        <taxon>Cyclophyllidea</taxon>
        <taxon>Hymenolepididae</taxon>
        <taxon>Hymenolepis</taxon>
    </lineage>
</organism>
<proteinExistence type="predicted"/>
<evidence type="ECO:0000256" key="1">
    <source>
        <dbReference type="SAM" id="MobiDB-lite"/>
    </source>
</evidence>
<feature type="compositionally biased region" description="Basic residues" evidence="1">
    <location>
        <begin position="52"/>
        <end position="64"/>
    </location>
</feature>
<gene>
    <name evidence="3" type="ORF">WMSIL1_LOCUS8079</name>
</gene>
<sequence length="170" mass="19169">MFQRAFSTLLTNVAAEVTDIADKTPEENSYSTLKRAVISRLSDSQEKQHATASHRTREKRKGKTPKSTAMNQQKPSQSLTQHRSPNTTFHYQRKQTTRINRTKTIPINIPISSQPPSTSTKLQTINRKLQPSILPKATLTKDRNIRNLLALNNESKSSMVQTPREGTTDA</sequence>
<dbReference type="Proteomes" id="UP000321570">
    <property type="component" value="Unassembled WGS sequence"/>
</dbReference>
<dbReference type="InterPro" id="IPR055469">
    <property type="entry name" value="DUF7041"/>
</dbReference>
<evidence type="ECO:0000313" key="4">
    <source>
        <dbReference type="Proteomes" id="UP000321570"/>
    </source>
</evidence>
<dbReference type="EMBL" id="CABIJS010000321">
    <property type="protein sequence ID" value="VUZ48869.1"/>
    <property type="molecule type" value="Genomic_DNA"/>
</dbReference>
<reference evidence="3 4" key="1">
    <citation type="submission" date="2019-07" db="EMBL/GenBank/DDBJ databases">
        <authorList>
            <person name="Jastrzebski P J."/>
            <person name="Paukszto L."/>
            <person name="Jastrzebski P J."/>
        </authorList>
    </citation>
    <scope>NUCLEOTIDE SEQUENCE [LARGE SCALE GENOMIC DNA]</scope>
    <source>
        <strain evidence="3 4">WMS-il1</strain>
    </source>
</reference>
<dbReference type="AlphaFoldDB" id="A0A564YPF4"/>